<protein>
    <submittedName>
        <fullName evidence="1">Uncharacterized protein</fullName>
    </submittedName>
</protein>
<proteinExistence type="predicted"/>
<dbReference type="RefSeq" id="XP_033520967.1">
    <property type="nucleotide sequence ID" value="XM_033664183.1"/>
</dbReference>
<keyword evidence="2" id="KW-1185">Reference proteome</keyword>
<dbReference type="GeneID" id="54404615"/>
<accession>A0A6A6A5X4</accession>
<dbReference type="EMBL" id="ML977513">
    <property type="protein sequence ID" value="KAF2126575.1"/>
    <property type="molecule type" value="Genomic_DNA"/>
</dbReference>
<reference evidence="1" key="1">
    <citation type="journal article" date="2020" name="Stud. Mycol.">
        <title>101 Dothideomycetes genomes: a test case for predicting lifestyles and emergence of pathogens.</title>
        <authorList>
            <person name="Haridas S."/>
            <person name="Albert R."/>
            <person name="Binder M."/>
            <person name="Bloem J."/>
            <person name="Labutti K."/>
            <person name="Salamov A."/>
            <person name="Andreopoulos B."/>
            <person name="Baker S."/>
            <person name="Barry K."/>
            <person name="Bills G."/>
            <person name="Bluhm B."/>
            <person name="Cannon C."/>
            <person name="Castanera R."/>
            <person name="Culley D."/>
            <person name="Daum C."/>
            <person name="Ezra D."/>
            <person name="Gonzalez J."/>
            <person name="Henrissat B."/>
            <person name="Kuo A."/>
            <person name="Liang C."/>
            <person name="Lipzen A."/>
            <person name="Lutzoni F."/>
            <person name="Magnuson J."/>
            <person name="Mondo S."/>
            <person name="Nolan M."/>
            <person name="Ohm R."/>
            <person name="Pangilinan J."/>
            <person name="Park H.-J."/>
            <person name="Ramirez L."/>
            <person name="Alfaro M."/>
            <person name="Sun H."/>
            <person name="Tritt A."/>
            <person name="Yoshinaga Y."/>
            <person name="Zwiers L.-H."/>
            <person name="Turgeon B."/>
            <person name="Goodwin S."/>
            <person name="Spatafora J."/>
            <person name="Crous P."/>
            <person name="Grigoriev I."/>
        </authorList>
    </citation>
    <scope>NUCLEOTIDE SEQUENCE</scope>
    <source>
        <strain evidence="1">CBS 119687</strain>
    </source>
</reference>
<organism evidence="1 2">
    <name type="scientific">Dothidotthia symphoricarpi CBS 119687</name>
    <dbReference type="NCBI Taxonomy" id="1392245"/>
    <lineage>
        <taxon>Eukaryota</taxon>
        <taxon>Fungi</taxon>
        <taxon>Dikarya</taxon>
        <taxon>Ascomycota</taxon>
        <taxon>Pezizomycotina</taxon>
        <taxon>Dothideomycetes</taxon>
        <taxon>Pleosporomycetidae</taxon>
        <taxon>Pleosporales</taxon>
        <taxon>Dothidotthiaceae</taxon>
        <taxon>Dothidotthia</taxon>
    </lineage>
</organism>
<evidence type="ECO:0000313" key="2">
    <source>
        <dbReference type="Proteomes" id="UP000799771"/>
    </source>
</evidence>
<sequence length="196" mass="21809">MASEPPTLQIDFSWTAFQNRVSLKTDTTLQPLYTQHFRTLKPQLRFDSAPSNTPIATATIPSISITPSCTLHGRSLPLTPLSRWKTAYGYTSNVHSTEPVTMSWIANSSMKTWDFVCLDAAQLPVAKFSVNFWALKQVGMMYFQRVVSEEERDEIVVTGLTVLYLMASRLGNPLHLFGAAFAKTGEREKEGGEVGS</sequence>
<name>A0A6A6A5X4_9PLEO</name>
<gene>
    <name evidence="1" type="ORF">P153DRAFT_297872</name>
</gene>
<dbReference type="OrthoDB" id="4725912at2759"/>
<dbReference type="AlphaFoldDB" id="A0A6A6A5X4"/>
<evidence type="ECO:0000313" key="1">
    <source>
        <dbReference type="EMBL" id="KAF2126575.1"/>
    </source>
</evidence>
<dbReference type="Proteomes" id="UP000799771">
    <property type="component" value="Unassembled WGS sequence"/>
</dbReference>